<keyword evidence="1" id="KW-0547">Nucleotide-binding</keyword>
<dbReference type="InterPro" id="IPR043129">
    <property type="entry name" value="ATPase_NBD"/>
</dbReference>
<feature type="region of interest" description="Disordered" evidence="3">
    <location>
        <begin position="32"/>
        <end position="63"/>
    </location>
</feature>
<name>A0A225AWV5_TALAT</name>
<dbReference type="InterPro" id="IPR013126">
    <property type="entry name" value="Hsp_70_fam"/>
</dbReference>
<dbReference type="CDD" id="cd10170">
    <property type="entry name" value="ASKHA_NBD_HSP70"/>
    <property type="match status" value="1"/>
</dbReference>
<keyword evidence="5" id="KW-1185">Reference proteome</keyword>
<dbReference type="GO" id="GO:0005524">
    <property type="term" value="F:ATP binding"/>
    <property type="evidence" value="ECO:0007669"/>
    <property type="project" value="UniProtKB-KW"/>
</dbReference>
<sequence>MAPARIFRLLVDDDSEKGAVFLIIELTIANSSTNTDESRKQSPRKRRKTPTKPKQKKEKEEDTTNSIVTMVVGVDFGTTYSGFATVLENCSFSDVKLNNDWPGCSGYQEKAPSVLTYDLSKPENPKVIAWGYMTKSSEITYTWFKLGLAEGQVPSEHDDALLFETLGSIRCPPDMTFRKLVTDYLAQFYRHFTATLKKQSLVDTYSMLKFRFVLAVPAGWPDRDKQSIKDCAVEAGFGKRKEDELCIIEEPEAAAITALYSYGDRFKGANTLKIDTNVMIVDMGGGTVDLITYTIKQLKPLKVEEACVGSGAKCGSSTIDRQFLKFMRQRFGTEFTSKSEKIIGPKSRFMEEFEGIKRRFDERTETEGLRLQMNWDNQDQYDSEDGEVILKRNDIVEMFKPVIDGVTGLIQQQVESTAEENSLPITAIILCGGLAESEYIRAQLTEWCEKNTPDAEVIVPDGPWSSICIGAAMSGVKSTSFIKSKKARRSYGTVTYVPFNPNEHDEDNAVTLPGLGKRMEKMHWHVKRNDPLHANEKYRWLKKASIQVGRDTSSKGRIELFESDTAVAPTWRSDRGIRKLGDLSIDLSDTQASPAKRRKYSSNSWVPNVEQITQRQKIEVGQVILPRQNSVEFIARIGRKKVGEASFEYTPQANQDGYGHRRGGEDDEDGNPDFWLHRPFDYYNPVDSFEDEDENIDDDDD</sequence>
<gene>
    <name evidence="4" type="ORF">UA08_06780</name>
</gene>
<dbReference type="RefSeq" id="XP_020118098.1">
    <property type="nucleotide sequence ID" value="XM_020269094.1"/>
</dbReference>
<evidence type="ECO:0000313" key="5">
    <source>
        <dbReference type="Proteomes" id="UP000214365"/>
    </source>
</evidence>
<dbReference type="OrthoDB" id="2963168at2759"/>
<dbReference type="PANTHER" id="PTHR14187">
    <property type="entry name" value="ALPHA KINASE/ELONGATION FACTOR 2 KINASE"/>
    <property type="match status" value="1"/>
</dbReference>
<evidence type="ECO:0000256" key="1">
    <source>
        <dbReference type="ARBA" id="ARBA00022741"/>
    </source>
</evidence>
<dbReference type="PANTHER" id="PTHR14187:SF5">
    <property type="entry name" value="HEAT SHOCK 70 KDA PROTEIN 12A"/>
    <property type="match status" value="1"/>
</dbReference>
<dbReference type="Gene3D" id="3.30.420.40">
    <property type="match status" value="2"/>
</dbReference>
<proteinExistence type="predicted"/>
<feature type="region of interest" description="Disordered" evidence="3">
    <location>
        <begin position="649"/>
        <end position="701"/>
    </location>
</feature>
<evidence type="ECO:0000313" key="4">
    <source>
        <dbReference type="EMBL" id="OKL57977.1"/>
    </source>
</evidence>
<dbReference type="STRING" id="1441469.A0A225AWV5"/>
<keyword evidence="2" id="KW-0067">ATP-binding</keyword>
<dbReference type="EMBL" id="LFMY01000010">
    <property type="protein sequence ID" value="OKL57977.1"/>
    <property type="molecule type" value="Genomic_DNA"/>
</dbReference>
<dbReference type="GO" id="GO:0140662">
    <property type="term" value="F:ATP-dependent protein folding chaperone"/>
    <property type="evidence" value="ECO:0007669"/>
    <property type="project" value="InterPro"/>
</dbReference>
<feature type="compositionally biased region" description="Acidic residues" evidence="3">
    <location>
        <begin position="688"/>
        <end position="701"/>
    </location>
</feature>
<protein>
    <submittedName>
        <fullName evidence="4">Uncharacterized protein</fullName>
    </submittedName>
</protein>
<dbReference type="SUPFAM" id="SSF53067">
    <property type="entry name" value="Actin-like ATPase domain"/>
    <property type="match status" value="2"/>
</dbReference>
<evidence type="ECO:0000256" key="2">
    <source>
        <dbReference type="ARBA" id="ARBA00022840"/>
    </source>
</evidence>
<reference evidence="4 5" key="1">
    <citation type="submission" date="2015-06" db="EMBL/GenBank/DDBJ databases">
        <title>Talaromyces atroroseus IBT 11181 draft genome.</title>
        <authorList>
            <person name="Rasmussen K.B."/>
            <person name="Rasmussen S."/>
            <person name="Petersen B."/>
            <person name="Sicheritz-Ponten T."/>
            <person name="Mortensen U.H."/>
            <person name="Thrane U."/>
        </authorList>
    </citation>
    <scope>NUCLEOTIDE SEQUENCE [LARGE SCALE GENOMIC DNA]</scope>
    <source>
        <strain evidence="4 5">IBT 11181</strain>
    </source>
</reference>
<dbReference type="GeneID" id="31006535"/>
<feature type="compositionally biased region" description="Basic residues" evidence="3">
    <location>
        <begin position="41"/>
        <end position="56"/>
    </location>
</feature>
<dbReference type="PRINTS" id="PR00301">
    <property type="entry name" value="HEATSHOCK70"/>
</dbReference>
<dbReference type="Pfam" id="PF00012">
    <property type="entry name" value="HSP70"/>
    <property type="match status" value="1"/>
</dbReference>
<organism evidence="4 5">
    <name type="scientific">Talaromyces atroroseus</name>
    <dbReference type="NCBI Taxonomy" id="1441469"/>
    <lineage>
        <taxon>Eukaryota</taxon>
        <taxon>Fungi</taxon>
        <taxon>Dikarya</taxon>
        <taxon>Ascomycota</taxon>
        <taxon>Pezizomycotina</taxon>
        <taxon>Eurotiomycetes</taxon>
        <taxon>Eurotiomycetidae</taxon>
        <taxon>Eurotiales</taxon>
        <taxon>Trichocomaceae</taxon>
        <taxon>Talaromyces</taxon>
        <taxon>Talaromyces sect. Trachyspermi</taxon>
    </lineage>
</organism>
<accession>A0A225AWV5</accession>
<comment type="caution">
    <text evidence="4">The sequence shown here is derived from an EMBL/GenBank/DDBJ whole genome shotgun (WGS) entry which is preliminary data.</text>
</comment>
<evidence type="ECO:0000256" key="3">
    <source>
        <dbReference type="SAM" id="MobiDB-lite"/>
    </source>
</evidence>
<dbReference type="Proteomes" id="UP000214365">
    <property type="component" value="Unassembled WGS sequence"/>
</dbReference>
<dbReference type="AlphaFoldDB" id="A0A225AWV5"/>